<dbReference type="InterPro" id="IPR051550">
    <property type="entry name" value="SCF-Subunits/Alg-Epimerases"/>
</dbReference>
<dbReference type="Proteomes" id="UP000272117">
    <property type="component" value="Unassembled WGS sequence"/>
</dbReference>
<evidence type="ECO:0000256" key="4">
    <source>
        <dbReference type="SAM" id="SignalP"/>
    </source>
</evidence>
<dbReference type="InterPro" id="IPR026464">
    <property type="entry name" value="NosD_copper_fam"/>
</dbReference>
<comment type="caution">
    <text evidence="6">The sequence shown here is derived from an EMBL/GenBank/DDBJ whole genome shotgun (WGS) entry which is preliminary data.</text>
</comment>
<dbReference type="InterPro" id="IPR006626">
    <property type="entry name" value="PbH1"/>
</dbReference>
<dbReference type="InterPro" id="IPR022441">
    <property type="entry name" value="Para_beta_helix_rpt-2"/>
</dbReference>
<dbReference type="OrthoDB" id="9767990at2"/>
<gene>
    <name evidence="6" type="primary">nosD</name>
    <name evidence="6" type="ORF">EFB08_17275</name>
</gene>
<evidence type="ECO:0000256" key="2">
    <source>
        <dbReference type="ARBA" id="ARBA00022737"/>
    </source>
</evidence>
<dbReference type="EMBL" id="RJJD01000013">
    <property type="protein sequence ID" value="RNI24125.1"/>
    <property type="molecule type" value="Genomic_DNA"/>
</dbReference>
<proteinExistence type="predicted"/>
<evidence type="ECO:0000313" key="6">
    <source>
        <dbReference type="EMBL" id="RNI24125.1"/>
    </source>
</evidence>
<dbReference type="PANTHER" id="PTHR22990:SF15">
    <property type="entry name" value="F-BOX ONLY PROTEIN 10"/>
    <property type="match status" value="1"/>
</dbReference>
<keyword evidence="2" id="KW-0677">Repeat</keyword>
<dbReference type="Gene3D" id="2.160.20.10">
    <property type="entry name" value="Single-stranded right-handed beta-helix, Pectin lyase-like"/>
    <property type="match status" value="1"/>
</dbReference>
<evidence type="ECO:0000256" key="1">
    <source>
        <dbReference type="ARBA" id="ARBA00004906"/>
    </source>
</evidence>
<dbReference type="PANTHER" id="PTHR22990">
    <property type="entry name" value="F-BOX ONLY PROTEIN"/>
    <property type="match status" value="1"/>
</dbReference>
<feature type="domain" description="Periplasmic copper-binding protein NosD beta helix" evidence="5">
    <location>
        <begin position="163"/>
        <end position="352"/>
    </location>
</feature>
<accession>A0A3M9MG09</accession>
<dbReference type="InterPro" id="IPR007742">
    <property type="entry name" value="NosD_dom"/>
</dbReference>
<protein>
    <submittedName>
        <fullName evidence="6">Nitrous oxide reductase family maturation protein NosD</fullName>
    </submittedName>
</protein>
<comment type="pathway">
    <text evidence="1">Protein modification; protein ubiquitination.</text>
</comment>
<keyword evidence="3" id="KW-0833">Ubl conjugation pathway</keyword>
<evidence type="ECO:0000313" key="7">
    <source>
        <dbReference type="Proteomes" id="UP000272117"/>
    </source>
</evidence>
<dbReference type="InterPro" id="IPR011050">
    <property type="entry name" value="Pectin_lyase_fold/virulence"/>
</dbReference>
<dbReference type="AlphaFoldDB" id="A0A3M9MG09"/>
<feature type="signal peptide" evidence="4">
    <location>
        <begin position="1"/>
        <end position="24"/>
    </location>
</feature>
<feature type="chain" id="PRO_5018187505" evidence="4">
    <location>
        <begin position="25"/>
        <end position="441"/>
    </location>
</feature>
<dbReference type="InterPro" id="IPR012334">
    <property type="entry name" value="Pectin_lyas_fold"/>
</dbReference>
<organism evidence="6 7">
    <name type="scientific">Rufibacter latericius</name>
    <dbReference type="NCBI Taxonomy" id="2487040"/>
    <lineage>
        <taxon>Bacteria</taxon>
        <taxon>Pseudomonadati</taxon>
        <taxon>Bacteroidota</taxon>
        <taxon>Cytophagia</taxon>
        <taxon>Cytophagales</taxon>
        <taxon>Hymenobacteraceae</taxon>
        <taxon>Rufibacter</taxon>
    </lineage>
</organism>
<dbReference type="NCBIfam" id="TIGR03804">
    <property type="entry name" value="para_beta_helix"/>
    <property type="match status" value="1"/>
</dbReference>
<dbReference type="SMART" id="SM00710">
    <property type="entry name" value="PbH1"/>
    <property type="match status" value="10"/>
</dbReference>
<sequence length="441" mass="49736">MRNFTKRVLTAASILLLSVPGQSAAGANVMVCKTCALTSVKQAVLQAKPGDTVLVNGGVYQESKIEIDKPLTLIGKNNPVIDGNFTGLLIAVTADNVIIQGFTLKNVATSYSRDDAAIRVFQRSNIKILDNTILKTYFAIYLQNSDQIVIKGNTIKGENKDRTESSLGNAINLYYTDNVEITDNEVQGHRDGIYLEVVKNSQVHRNISHQNMRYGLHFMFSDGNTYTHNTFRNNGAGVAVMYTTGVRMEHNTFEENWGAASYGLLLKDISNSVIHHNTFRRNTTAIHMESSSRLDIKNNDFERNGWAIKVMTTCIEDTFRLNNFTGNSFDVSTNGSIQENHFEHNYWDKYTGYDLDKDQKGDVPYRPVSLFSMLVERVPPAVMFMRSFMVDLLDNLEKVLPSITPEQLVDRQPLMKKIHHDNDRKIAQVLRQATGAQQREH</sequence>
<evidence type="ECO:0000259" key="5">
    <source>
        <dbReference type="Pfam" id="PF05048"/>
    </source>
</evidence>
<name>A0A3M9MG09_9BACT</name>
<reference evidence="6 7" key="1">
    <citation type="submission" date="2018-11" db="EMBL/GenBank/DDBJ databases">
        <title>Rufibacter latericius sp. nov., isolated from water in Baiyang Lake.</title>
        <authorList>
            <person name="Yang Y."/>
        </authorList>
    </citation>
    <scope>NUCLEOTIDE SEQUENCE [LARGE SCALE GENOMIC DNA]</scope>
    <source>
        <strain evidence="6 7">R-22-1c-1</strain>
    </source>
</reference>
<keyword evidence="4" id="KW-0732">Signal</keyword>
<keyword evidence="7" id="KW-1185">Reference proteome</keyword>
<dbReference type="NCBIfam" id="TIGR04247">
    <property type="entry name" value="NosD_copper_fam"/>
    <property type="match status" value="1"/>
</dbReference>
<dbReference type="SUPFAM" id="SSF51126">
    <property type="entry name" value="Pectin lyase-like"/>
    <property type="match status" value="1"/>
</dbReference>
<dbReference type="Pfam" id="PF05048">
    <property type="entry name" value="NosD"/>
    <property type="match status" value="1"/>
</dbReference>
<evidence type="ECO:0000256" key="3">
    <source>
        <dbReference type="ARBA" id="ARBA00022786"/>
    </source>
</evidence>